<evidence type="ECO:0000256" key="2">
    <source>
        <dbReference type="ARBA" id="ARBA00022801"/>
    </source>
</evidence>
<accession>A0A1G6C9A9</accession>
<dbReference type="Proteomes" id="UP000182508">
    <property type="component" value="Unassembled WGS sequence"/>
</dbReference>
<name>A0A1G6C9A9_9STRE</name>
<dbReference type="Gene3D" id="3.90.79.10">
    <property type="entry name" value="Nucleoside Triphosphate Pyrophosphohydrolase"/>
    <property type="match status" value="1"/>
</dbReference>
<dbReference type="RefSeq" id="WP_074486214.1">
    <property type="nucleotide sequence ID" value="NZ_FMXP01000019.1"/>
</dbReference>
<feature type="domain" description="Nudix hydrolase" evidence="4">
    <location>
        <begin position="6"/>
        <end position="132"/>
    </location>
</feature>
<gene>
    <name evidence="5" type="ORF">SAMN02910293_01479</name>
</gene>
<dbReference type="GO" id="GO:0016787">
    <property type="term" value="F:hydrolase activity"/>
    <property type="evidence" value="ECO:0007669"/>
    <property type="project" value="UniProtKB-KW"/>
</dbReference>
<organism evidence="5 6">
    <name type="scientific">Streptococcus henryi</name>
    <dbReference type="NCBI Taxonomy" id="439219"/>
    <lineage>
        <taxon>Bacteria</taxon>
        <taxon>Bacillati</taxon>
        <taxon>Bacillota</taxon>
        <taxon>Bacilli</taxon>
        <taxon>Lactobacillales</taxon>
        <taxon>Streptococcaceae</taxon>
        <taxon>Streptococcus</taxon>
    </lineage>
</organism>
<keyword evidence="3" id="KW-0460">Magnesium</keyword>
<dbReference type="SUPFAM" id="SSF55811">
    <property type="entry name" value="Nudix"/>
    <property type="match status" value="1"/>
</dbReference>
<sequence length="154" mass="18199">MSRSQATILTNMCLIEDGRGNIVMQIRNPKRYSWSGAALPGGHIEVHEGLVESVIREVKEETGLTIKNPSLVGMKHWYTKEDERYLVFLYRTNEFTGEIHSTEEGEIKWVARKDFAQMDLAYDMLNLLRVFEEEELSELFYRERLEDDFVREFW</sequence>
<evidence type="ECO:0000256" key="3">
    <source>
        <dbReference type="ARBA" id="ARBA00022842"/>
    </source>
</evidence>
<evidence type="ECO:0000259" key="4">
    <source>
        <dbReference type="PROSITE" id="PS51462"/>
    </source>
</evidence>
<evidence type="ECO:0000313" key="6">
    <source>
        <dbReference type="Proteomes" id="UP000182508"/>
    </source>
</evidence>
<keyword evidence="2" id="KW-0378">Hydrolase</keyword>
<evidence type="ECO:0000313" key="5">
    <source>
        <dbReference type="EMBL" id="SDB29499.1"/>
    </source>
</evidence>
<dbReference type="Pfam" id="PF00293">
    <property type="entry name" value="NUDIX"/>
    <property type="match status" value="1"/>
</dbReference>
<reference evidence="5 6" key="1">
    <citation type="submission" date="2016-10" db="EMBL/GenBank/DDBJ databases">
        <authorList>
            <person name="de Groot N.N."/>
        </authorList>
    </citation>
    <scope>NUCLEOTIDE SEQUENCE [LARGE SCALE GENOMIC DNA]</scope>
    <source>
        <strain evidence="5 6">A-4</strain>
    </source>
</reference>
<dbReference type="EMBL" id="FMXP01000019">
    <property type="protein sequence ID" value="SDB29499.1"/>
    <property type="molecule type" value="Genomic_DNA"/>
</dbReference>
<dbReference type="PANTHER" id="PTHR43046:SF12">
    <property type="entry name" value="GDP-MANNOSE MANNOSYL HYDROLASE"/>
    <property type="match status" value="1"/>
</dbReference>
<dbReference type="InterPro" id="IPR015797">
    <property type="entry name" value="NUDIX_hydrolase-like_dom_sf"/>
</dbReference>
<keyword evidence="6" id="KW-1185">Reference proteome</keyword>
<dbReference type="CDD" id="cd18875">
    <property type="entry name" value="NUDIX_Hydrolase"/>
    <property type="match status" value="1"/>
</dbReference>
<dbReference type="AlphaFoldDB" id="A0A1G6C9A9"/>
<dbReference type="InterPro" id="IPR000086">
    <property type="entry name" value="NUDIX_hydrolase_dom"/>
</dbReference>
<dbReference type="STRING" id="439219.SAMN02910293_01479"/>
<dbReference type="eggNOG" id="COG1051">
    <property type="taxonomic scope" value="Bacteria"/>
</dbReference>
<comment type="cofactor">
    <cofactor evidence="1">
        <name>Mg(2+)</name>
        <dbReference type="ChEBI" id="CHEBI:18420"/>
    </cofactor>
</comment>
<dbReference type="PROSITE" id="PS51462">
    <property type="entry name" value="NUDIX"/>
    <property type="match status" value="1"/>
</dbReference>
<proteinExistence type="predicted"/>
<protein>
    <submittedName>
        <fullName evidence="5">8-oxo-dGTP diphosphatase</fullName>
    </submittedName>
</protein>
<dbReference type="PANTHER" id="PTHR43046">
    <property type="entry name" value="GDP-MANNOSE MANNOSYL HYDROLASE"/>
    <property type="match status" value="1"/>
</dbReference>
<evidence type="ECO:0000256" key="1">
    <source>
        <dbReference type="ARBA" id="ARBA00001946"/>
    </source>
</evidence>